<evidence type="ECO:0000259" key="4">
    <source>
        <dbReference type="Pfam" id="PF04548"/>
    </source>
</evidence>
<protein>
    <recommendedName>
        <fullName evidence="4">AIG1-type G domain-containing protein</fullName>
    </recommendedName>
</protein>
<feature type="domain" description="AIG1-type G" evidence="4">
    <location>
        <begin position="3"/>
        <end position="168"/>
    </location>
</feature>
<dbReference type="Gene3D" id="3.40.50.300">
    <property type="entry name" value="P-loop containing nucleotide triphosphate hydrolases"/>
    <property type="match status" value="1"/>
</dbReference>
<evidence type="ECO:0000256" key="1">
    <source>
        <dbReference type="ARBA" id="ARBA00008535"/>
    </source>
</evidence>
<accession>A0A6J8CNP7</accession>
<evidence type="ECO:0000256" key="3">
    <source>
        <dbReference type="ARBA" id="ARBA00023134"/>
    </source>
</evidence>
<gene>
    <name evidence="5" type="ORF">MCOR_31026</name>
</gene>
<dbReference type="PANTHER" id="PTHR10903">
    <property type="entry name" value="GTPASE, IMAP FAMILY MEMBER-RELATED"/>
    <property type="match status" value="1"/>
</dbReference>
<dbReference type="PANTHER" id="PTHR10903:SF188">
    <property type="entry name" value="GTPASE IMAP FAMILY MEMBER 2-LIKE-RELATED"/>
    <property type="match status" value="1"/>
</dbReference>
<comment type="similarity">
    <text evidence="1">Belongs to the TRAFAC class TrmE-Era-EngA-EngB-Septin-like GTPase superfamily. AIG1/Toc34/Toc159-like paraseptin GTPase family. IAN subfamily.</text>
</comment>
<dbReference type="InterPro" id="IPR006703">
    <property type="entry name" value="G_AIG1"/>
</dbReference>
<dbReference type="Pfam" id="PF04548">
    <property type="entry name" value="AIG1"/>
    <property type="match status" value="1"/>
</dbReference>
<keyword evidence="3" id="KW-0342">GTP-binding</keyword>
<dbReference type="SUPFAM" id="SSF52540">
    <property type="entry name" value="P-loop containing nucleoside triphosphate hydrolases"/>
    <property type="match status" value="1"/>
</dbReference>
<sequence>MKTELSFDPTTETCRLETCERLGYKLKVVDIPGLDAETSSNPDIDRFWGLKNGIEMLAPGPNVLILVTPVDRYNEENNFLVGSLSCLEGISKYTIVIFTKVDTTKNPITREMISKSETLRDLLALSEGRFQLFNNVNKDEQQVQNLMKMVKTFTDSKQKKFFDNSIFTPDSVQKLSEVVVECEIKRKKAIETYMQF</sequence>
<keyword evidence="2" id="KW-0547">Nucleotide-binding</keyword>
<proteinExistence type="inferred from homology"/>
<organism evidence="5 6">
    <name type="scientific">Mytilus coruscus</name>
    <name type="common">Sea mussel</name>
    <dbReference type="NCBI Taxonomy" id="42192"/>
    <lineage>
        <taxon>Eukaryota</taxon>
        <taxon>Metazoa</taxon>
        <taxon>Spiralia</taxon>
        <taxon>Lophotrochozoa</taxon>
        <taxon>Mollusca</taxon>
        <taxon>Bivalvia</taxon>
        <taxon>Autobranchia</taxon>
        <taxon>Pteriomorphia</taxon>
        <taxon>Mytilida</taxon>
        <taxon>Mytiloidea</taxon>
        <taxon>Mytilidae</taxon>
        <taxon>Mytilinae</taxon>
        <taxon>Mytilus</taxon>
    </lineage>
</organism>
<dbReference type="AlphaFoldDB" id="A0A6J8CNP7"/>
<evidence type="ECO:0000313" key="6">
    <source>
        <dbReference type="Proteomes" id="UP000507470"/>
    </source>
</evidence>
<dbReference type="OrthoDB" id="9982588at2759"/>
<dbReference type="InterPro" id="IPR027417">
    <property type="entry name" value="P-loop_NTPase"/>
</dbReference>
<dbReference type="EMBL" id="CACVKT020005619">
    <property type="protein sequence ID" value="CAC5396470.1"/>
    <property type="molecule type" value="Genomic_DNA"/>
</dbReference>
<dbReference type="GO" id="GO:0005525">
    <property type="term" value="F:GTP binding"/>
    <property type="evidence" value="ECO:0007669"/>
    <property type="project" value="UniProtKB-KW"/>
</dbReference>
<dbReference type="InterPro" id="IPR045058">
    <property type="entry name" value="GIMA/IAN/Toc"/>
</dbReference>
<evidence type="ECO:0000313" key="5">
    <source>
        <dbReference type="EMBL" id="CAC5396470.1"/>
    </source>
</evidence>
<name>A0A6J8CNP7_MYTCO</name>
<reference evidence="5 6" key="1">
    <citation type="submission" date="2020-06" db="EMBL/GenBank/DDBJ databases">
        <authorList>
            <person name="Li R."/>
            <person name="Bekaert M."/>
        </authorList>
    </citation>
    <scope>NUCLEOTIDE SEQUENCE [LARGE SCALE GENOMIC DNA]</scope>
    <source>
        <strain evidence="6">wild</strain>
    </source>
</reference>
<keyword evidence="6" id="KW-1185">Reference proteome</keyword>
<dbReference type="Proteomes" id="UP000507470">
    <property type="component" value="Unassembled WGS sequence"/>
</dbReference>
<evidence type="ECO:0000256" key="2">
    <source>
        <dbReference type="ARBA" id="ARBA00022741"/>
    </source>
</evidence>